<dbReference type="InterPro" id="IPR043502">
    <property type="entry name" value="DNA/RNA_pol_sf"/>
</dbReference>
<sequence length="147" mass="16692">MEKIALLLESLANKQPTEDEKLTADEGDPKTGHLPNPKDYPSSQLWELLDVGDLLAHLKEKAWSMLSKHIQAFGFDRRLGNYPAKARIRIIEGASPISLPMYTSSPAKRQFIDQQIDTWFAKGIIEPSKSLWGTPVVIAYWNDKLRF</sequence>
<feature type="compositionally biased region" description="Basic and acidic residues" evidence="1">
    <location>
        <begin position="16"/>
        <end position="31"/>
    </location>
</feature>
<accession>A0A2H3D875</accession>
<dbReference type="Proteomes" id="UP000217790">
    <property type="component" value="Unassembled WGS sequence"/>
</dbReference>
<evidence type="ECO:0000313" key="3">
    <source>
        <dbReference type="Proteomes" id="UP000217790"/>
    </source>
</evidence>
<proteinExistence type="predicted"/>
<evidence type="ECO:0008006" key="4">
    <source>
        <dbReference type="Google" id="ProtNLM"/>
    </source>
</evidence>
<dbReference type="SUPFAM" id="SSF56672">
    <property type="entry name" value="DNA/RNA polymerases"/>
    <property type="match status" value="1"/>
</dbReference>
<evidence type="ECO:0000256" key="1">
    <source>
        <dbReference type="SAM" id="MobiDB-lite"/>
    </source>
</evidence>
<name>A0A2H3D875_ARMGA</name>
<gene>
    <name evidence="2" type="ORF">ARMGADRAFT_943292</name>
</gene>
<dbReference type="Gene3D" id="3.10.10.10">
    <property type="entry name" value="HIV Type 1 Reverse Transcriptase, subunit A, domain 1"/>
    <property type="match status" value="1"/>
</dbReference>
<protein>
    <recommendedName>
        <fullName evidence="4">DNA/RNA polymerase</fullName>
    </recommendedName>
</protein>
<keyword evidence="3" id="KW-1185">Reference proteome</keyword>
<evidence type="ECO:0000313" key="2">
    <source>
        <dbReference type="EMBL" id="PBK84513.1"/>
    </source>
</evidence>
<reference evidence="3" key="1">
    <citation type="journal article" date="2017" name="Nat. Ecol. Evol.">
        <title>Genome expansion and lineage-specific genetic innovations in the forest pathogenic fungi Armillaria.</title>
        <authorList>
            <person name="Sipos G."/>
            <person name="Prasanna A.N."/>
            <person name="Walter M.C."/>
            <person name="O'Connor E."/>
            <person name="Balint B."/>
            <person name="Krizsan K."/>
            <person name="Kiss B."/>
            <person name="Hess J."/>
            <person name="Varga T."/>
            <person name="Slot J."/>
            <person name="Riley R."/>
            <person name="Boka B."/>
            <person name="Rigling D."/>
            <person name="Barry K."/>
            <person name="Lee J."/>
            <person name="Mihaltcheva S."/>
            <person name="LaButti K."/>
            <person name="Lipzen A."/>
            <person name="Waldron R."/>
            <person name="Moloney N.M."/>
            <person name="Sperisen C."/>
            <person name="Kredics L."/>
            <person name="Vagvoelgyi C."/>
            <person name="Patrignani A."/>
            <person name="Fitzpatrick D."/>
            <person name="Nagy I."/>
            <person name="Doyle S."/>
            <person name="Anderson J.B."/>
            <person name="Grigoriev I.V."/>
            <person name="Gueldener U."/>
            <person name="Muensterkoetter M."/>
            <person name="Nagy L.G."/>
        </authorList>
    </citation>
    <scope>NUCLEOTIDE SEQUENCE [LARGE SCALE GENOMIC DNA]</scope>
    <source>
        <strain evidence="3">Ar21-2</strain>
    </source>
</reference>
<dbReference type="OrthoDB" id="6776860at2759"/>
<organism evidence="2 3">
    <name type="scientific">Armillaria gallica</name>
    <name type="common">Bulbous honey fungus</name>
    <name type="synonym">Armillaria bulbosa</name>
    <dbReference type="NCBI Taxonomy" id="47427"/>
    <lineage>
        <taxon>Eukaryota</taxon>
        <taxon>Fungi</taxon>
        <taxon>Dikarya</taxon>
        <taxon>Basidiomycota</taxon>
        <taxon>Agaricomycotina</taxon>
        <taxon>Agaricomycetes</taxon>
        <taxon>Agaricomycetidae</taxon>
        <taxon>Agaricales</taxon>
        <taxon>Marasmiineae</taxon>
        <taxon>Physalacriaceae</taxon>
        <taxon>Armillaria</taxon>
    </lineage>
</organism>
<feature type="region of interest" description="Disordered" evidence="1">
    <location>
        <begin position="11"/>
        <end position="38"/>
    </location>
</feature>
<dbReference type="STRING" id="47427.A0A2H3D875"/>
<dbReference type="AlphaFoldDB" id="A0A2H3D875"/>
<feature type="non-terminal residue" evidence="2">
    <location>
        <position position="147"/>
    </location>
</feature>
<dbReference type="InParanoid" id="A0A2H3D875"/>
<dbReference type="EMBL" id="KZ293697">
    <property type="protein sequence ID" value="PBK84513.1"/>
    <property type="molecule type" value="Genomic_DNA"/>
</dbReference>